<feature type="domain" description="Luciferase-like" evidence="5">
    <location>
        <begin position="22"/>
        <end position="307"/>
    </location>
</feature>
<dbReference type="GO" id="GO:0008726">
    <property type="term" value="F:alkanesulfonate monooxygenase activity"/>
    <property type="evidence" value="ECO:0007669"/>
    <property type="project" value="TreeGrafter"/>
</dbReference>
<evidence type="ECO:0000313" key="6">
    <source>
        <dbReference type="EMBL" id="TWE16209.1"/>
    </source>
</evidence>
<dbReference type="SUPFAM" id="SSF51679">
    <property type="entry name" value="Bacterial luciferase-like"/>
    <property type="match status" value="1"/>
</dbReference>
<evidence type="ECO:0000256" key="4">
    <source>
        <dbReference type="ARBA" id="ARBA00023033"/>
    </source>
</evidence>
<dbReference type="InterPro" id="IPR050172">
    <property type="entry name" value="SsuD_RutA_monooxygenase"/>
</dbReference>
<keyword evidence="1" id="KW-0285">Flavoprotein</keyword>
<dbReference type="PANTHER" id="PTHR42847">
    <property type="entry name" value="ALKANESULFONATE MONOOXYGENASE"/>
    <property type="match status" value="1"/>
</dbReference>
<dbReference type="AlphaFoldDB" id="A0A561EKX0"/>
<dbReference type="InterPro" id="IPR036661">
    <property type="entry name" value="Luciferase-like_sf"/>
</dbReference>
<name>A0A561EKX0_9ACTN</name>
<dbReference type="InterPro" id="IPR011251">
    <property type="entry name" value="Luciferase-like_dom"/>
</dbReference>
<dbReference type="Pfam" id="PF00296">
    <property type="entry name" value="Bac_luciferase"/>
    <property type="match status" value="1"/>
</dbReference>
<evidence type="ECO:0000256" key="3">
    <source>
        <dbReference type="ARBA" id="ARBA00023002"/>
    </source>
</evidence>
<protein>
    <submittedName>
        <fullName evidence="6">Alkanesulfonate monooxygenase</fullName>
    </submittedName>
</protein>
<gene>
    <name evidence="6" type="ORF">FB465_1179</name>
</gene>
<keyword evidence="3" id="KW-0560">Oxidoreductase</keyword>
<dbReference type="PANTHER" id="PTHR42847:SF4">
    <property type="entry name" value="ALKANESULFONATE MONOOXYGENASE-RELATED"/>
    <property type="match status" value="1"/>
</dbReference>
<keyword evidence="2" id="KW-0288">FMN</keyword>
<evidence type="ECO:0000256" key="2">
    <source>
        <dbReference type="ARBA" id="ARBA00022643"/>
    </source>
</evidence>
<organism evidence="6 7">
    <name type="scientific">Kitasatospora atroaurantiaca</name>
    <dbReference type="NCBI Taxonomy" id="285545"/>
    <lineage>
        <taxon>Bacteria</taxon>
        <taxon>Bacillati</taxon>
        <taxon>Actinomycetota</taxon>
        <taxon>Actinomycetes</taxon>
        <taxon>Kitasatosporales</taxon>
        <taxon>Streptomycetaceae</taxon>
        <taxon>Kitasatospora</taxon>
    </lineage>
</organism>
<keyword evidence="4 6" id="KW-0503">Monooxygenase</keyword>
<dbReference type="Proteomes" id="UP000318416">
    <property type="component" value="Unassembled WGS sequence"/>
</dbReference>
<proteinExistence type="predicted"/>
<dbReference type="GO" id="GO:0046306">
    <property type="term" value="P:alkanesulfonate catabolic process"/>
    <property type="evidence" value="ECO:0007669"/>
    <property type="project" value="TreeGrafter"/>
</dbReference>
<dbReference type="Gene3D" id="3.20.20.30">
    <property type="entry name" value="Luciferase-like domain"/>
    <property type="match status" value="1"/>
</dbReference>
<dbReference type="RefSeq" id="WP_211785729.1">
    <property type="nucleotide sequence ID" value="NZ_BAAABR010000085.1"/>
</dbReference>
<keyword evidence="7" id="KW-1185">Reference proteome</keyword>
<dbReference type="EMBL" id="VIVR01000001">
    <property type="protein sequence ID" value="TWE16209.1"/>
    <property type="molecule type" value="Genomic_DNA"/>
</dbReference>
<evidence type="ECO:0000256" key="1">
    <source>
        <dbReference type="ARBA" id="ARBA00022630"/>
    </source>
</evidence>
<reference evidence="6 7" key="1">
    <citation type="submission" date="2019-06" db="EMBL/GenBank/DDBJ databases">
        <title>Sequencing the genomes of 1000 actinobacteria strains.</title>
        <authorList>
            <person name="Klenk H.-P."/>
        </authorList>
    </citation>
    <scope>NUCLEOTIDE SEQUENCE [LARGE SCALE GENOMIC DNA]</scope>
    <source>
        <strain evidence="6 7">DSM 41649</strain>
    </source>
</reference>
<evidence type="ECO:0000259" key="5">
    <source>
        <dbReference type="Pfam" id="PF00296"/>
    </source>
</evidence>
<evidence type="ECO:0000313" key="7">
    <source>
        <dbReference type="Proteomes" id="UP000318416"/>
    </source>
</evidence>
<accession>A0A561EKX0</accession>
<sequence>MSDTAPAELELFTTFSYSKADQRDYLTQIRQIAQWSEQAGFHGTLIYTDNSTVDPWLVGQEVLRSTERLAPLIALQPAYLHPYAAAKMIATYGCLYGRRVCLNLVAGGFQNDLAALGDRTPHDERYQRLVEYALIIKGLLAGPEPVTFGGRYYAVKNLAMTPSLPPAIQPGILISGSSPAGLAAAGAIGATPIRYPEPLNDNSPVDVAIGGVRIGIIARETSAEAWRVALDRFPPDRRGRIMHTMAKKVSDSHWYARLSDLEERPAGPDSPYWLGPFRNYRSRCPYLVGSYQEVSAEVARYIQLGCHTFILDVPRNEEELQYTALVFEQAAAAVADIVRAD</sequence>
<comment type="caution">
    <text evidence="6">The sequence shown here is derived from an EMBL/GenBank/DDBJ whole genome shotgun (WGS) entry which is preliminary data.</text>
</comment>